<organism evidence="16 17">
    <name type="scientific">Vibrio navarrensis</name>
    <dbReference type="NCBI Taxonomy" id="29495"/>
    <lineage>
        <taxon>Bacteria</taxon>
        <taxon>Pseudomonadati</taxon>
        <taxon>Pseudomonadota</taxon>
        <taxon>Gammaproteobacteria</taxon>
        <taxon>Vibrionales</taxon>
        <taxon>Vibrionaceae</taxon>
        <taxon>Vibrio</taxon>
    </lineage>
</organism>
<dbReference type="CDD" id="cd24155">
    <property type="entry name" value="NUDIX_ADPRase"/>
    <property type="match status" value="1"/>
</dbReference>
<comment type="cofactor">
    <cofactor evidence="1 13">
        <name>Mg(2+)</name>
        <dbReference type="ChEBI" id="CHEBI:18420"/>
    </cofactor>
</comment>
<feature type="binding site" evidence="13">
    <location>
        <position position="95"/>
    </location>
    <ligand>
        <name>Mg(2+)</name>
        <dbReference type="ChEBI" id="CHEBI:18420"/>
        <label>1</label>
    </ligand>
</feature>
<evidence type="ECO:0000256" key="14">
    <source>
        <dbReference type="PIRSR" id="PIRSR604385-3"/>
    </source>
</evidence>
<feature type="binding site" evidence="13">
    <location>
        <position position="115"/>
    </location>
    <ligand>
        <name>Mg(2+)</name>
        <dbReference type="ChEBI" id="CHEBI:18420"/>
        <label>1</label>
    </ligand>
</feature>
<dbReference type="Proteomes" id="UP001253463">
    <property type="component" value="Unassembled WGS sequence"/>
</dbReference>
<dbReference type="GO" id="GO:0019693">
    <property type="term" value="P:ribose phosphate metabolic process"/>
    <property type="evidence" value="ECO:0007669"/>
    <property type="project" value="TreeGrafter"/>
</dbReference>
<gene>
    <name evidence="16" type="primary">nudF</name>
    <name evidence="16" type="ORF">RZY48_002712</name>
</gene>
<feature type="domain" description="Nudix hydrolase" evidence="15">
    <location>
        <begin position="55"/>
        <end position="192"/>
    </location>
</feature>
<dbReference type="GO" id="GO:0047631">
    <property type="term" value="F:ADP-ribose diphosphatase activity"/>
    <property type="evidence" value="ECO:0007669"/>
    <property type="project" value="UniProtKB-EC"/>
</dbReference>
<sequence length="211" mass="24019">MQQYDNKPGVFTPNDVDVLAKETLFKGFFKMVKYRFRHKLFAGGWSNVIEREMFERGHAAAMLPYDPVRDEVVLIEQIRVGALEHNHPWQMEIVAGMIDRDESAEEVVRREAEEEAGISVKNIHAIVSYYPSAGGCSEKLDVFIGEVDASQASGIHGLDYEDEDIRVHVMSRSQAYDLVREGKIENGASIIALQWLELNHLQLKSQWLEKG</sequence>
<evidence type="ECO:0000256" key="2">
    <source>
        <dbReference type="ARBA" id="ARBA00007482"/>
    </source>
</evidence>
<dbReference type="PANTHER" id="PTHR11839">
    <property type="entry name" value="UDP/ADP-SUGAR PYROPHOSPHATASE"/>
    <property type="match status" value="1"/>
</dbReference>
<comment type="similarity">
    <text evidence="2">Belongs to the Nudix hydrolase family. NudF subfamily.</text>
</comment>
<evidence type="ECO:0000259" key="15">
    <source>
        <dbReference type="PROSITE" id="PS51462"/>
    </source>
</evidence>
<dbReference type="InterPro" id="IPR004385">
    <property type="entry name" value="NDP_pyrophosphatase"/>
</dbReference>
<comment type="function">
    <text evidence="8">Acts on ADP-mannose and ADP-glucose as well as ADP-ribose. Prevents glycogen biosynthesis. The reaction catalyzed by this enzyme is a limiting step of the gluconeogenic process.</text>
</comment>
<feature type="short sequence motif" description="Nudix box" evidence="14">
    <location>
        <begin position="96"/>
        <end position="118"/>
    </location>
</feature>
<dbReference type="InterPro" id="IPR000086">
    <property type="entry name" value="NUDIX_hydrolase_dom"/>
</dbReference>
<comment type="catalytic activity">
    <reaction evidence="12">
        <text>ADP-D-ribose + H2O = D-ribose 5-phosphate + AMP + 2 H(+)</text>
        <dbReference type="Rhea" id="RHEA:10412"/>
        <dbReference type="ChEBI" id="CHEBI:15377"/>
        <dbReference type="ChEBI" id="CHEBI:15378"/>
        <dbReference type="ChEBI" id="CHEBI:57967"/>
        <dbReference type="ChEBI" id="CHEBI:78346"/>
        <dbReference type="ChEBI" id="CHEBI:456215"/>
        <dbReference type="EC" id="3.6.1.13"/>
    </reaction>
</comment>
<dbReference type="RefSeq" id="WP_039440703.1">
    <property type="nucleotide sequence ID" value="NZ_CP035680.1"/>
</dbReference>
<dbReference type="GO" id="GO:0019144">
    <property type="term" value="F:ADP-sugar diphosphatase activity"/>
    <property type="evidence" value="ECO:0007669"/>
    <property type="project" value="TreeGrafter"/>
</dbReference>
<evidence type="ECO:0000256" key="11">
    <source>
        <dbReference type="ARBA" id="ARBA00033056"/>
    </source>
</evidence>
<feature type="binding site" evidence="13">
    <location>
        <position position="111"/>
    </location>
    <ligand>
        <name>Mg(2+)</name>
        <dbReference type="ChEBI" id="CHEBI:18420"/>
        <label>1</label>
    </ligand>
</feature>
<dbReference type="NCBIfam" id="NF008003">
    <property type="entry name" value="PRK10729.1"/>
    <property type="match status" value="1"/>
</dbReference>
<accession>A0AAI9CVX1</accession>
<keyword evidence="7 13" id="KW-0460">Magnesium</keyword>
<evidence type="ECO:0000313" key="16">
    <source>
        <dbReference type="EMBL" id="ELN6933287.1"/>
    </source>
</evidence>
<feature type="binding site" evidence="13">
    <location>
        <position position="163"/>
    </location>
    <ligand>
        <name>Mg(2+)</name>
        <dbReference type="ChEBI" id="CHEBI:18420"/>
        <label>1</label>
    </ligand>
</feature>
<dbReference type="Gene3D" id="3.90.79.10">
    <property type="entry name" value="Nucleoside Triphosphate Pyrophosphohydrolase"/>
    <property type="match status" value="1"/>
</dbReference>
<evidence type="ECO:0000256" key="13">
    <source>
        <dbReference type="PIRSR" id="PIRSR604385-2"/>
    </source>
</evidence>
<dbReference type="InterPro" id="IPR020084">
    <property type="entry name" value="NUDIX_hydrolase_CS"/>
</dbReference>
<keyword evidence="6 16" id="KW-0378">Hydrolase</keyword>
<dbReference type="PROSITE" id="PS51462">
    <property type="entry name" value="NUDIX"/>
    <property type="match status" value="1"/>
</dbReference>
<dbReference type="GO" id="GO:0046872">
    <property type="term" value="F:metal ion binding"/>
    <property type="evidence" value="ECO:0007669"/>
    <property type="project" value="UniProtKB-KW"/>
</dbReference>
<evidence type="ECO:0000256" key="5">
    <source>
        <dbReference type="ARBA" id="ARBA00022723"/>
    </source>
</evidence>
<dbReference type="FunFam" id="3.90.79.10:FF:000011">
    <property type="entry name" value="ADP-ribose pyrophosphatase"/>
    <property type="match status" value="1"/>
</dbReference>
<evidence type="ECO:0000256" key="12">
    <source>
        <dbReference type="ARBA" id="ARBA00049546"/>
    </source>
</evidence>
<protein>
    <recommendedName>
        <fullName evidence="4">ADP-ribose pyrophosphatase</fullName>
        <ecNumber evidence="3">3.6.1.13</ecNumber>
    </recommendedName>
    <alternativeName>
        <fullName evidence="9">ADP-ribose diphosphatase</fullName>
    </alternativeName>
    <alternativeName>
        <fullName evidence="11">ADP-ribose phosphohydrolase</fullName>
    </alternativeName>
    <alternativeName>
        <fullName evidence="10">Adenosine diphosphoribose pyrophosphatase</fullName>
    </alternativeName>
</protein>
<evidence type="ECO:0000256" key="6">
    <source>
        <dbReference type="ARBA" id="ARBA00022801"/>
    </source>
</evidence>
<evidence type="ECO:0000256" key="4">
    <source>
        <dbReference type="ARBA" id="ARBA00013297"/>
    </source>
</evidence>
<evidence type="ECO:0000256" key="10">
    <source>
        <dbReference type="ARBA" id="ARBA00030308"/>
    </source>
</evidence>
<evidence type="ECO:0000313" key="17">
    <source>
        <dbReference type="Proteomes" id="UP001253463"/>
    </source>
</evidence>
<dbReference type="NCBIfam" id="TIGR00052">
    <property type="entry name" value="nudix-type nucleoside diphosphatase, YffH/AdpP family"/>
    <property type="match status" value="1"/>
</dbReference>
<evidence type="ECO:0000256" key="8">
    <source>
        <dbReference type="ARBA" id="ARBA00025164"/>
    </source>
</evidence>
<evidence type="ECO:0000256" key="3">
    <source>
        <dbReference type="ARBA" id="ARBA00012453"/>
    </source>
</evidence>
<dbReference type="GO" id="GO:0006753">
    <property type="term" value="P:nucleoside phosphate metabolic process"/>
    <property type="evidence" value="ECO:0007669"/>
    <property type="project" value="TreeGrafter"/>
</dbReference>
<proteinExistence type="inferred from homology"/>
<dbReference type="InterPro" id="IPR015797">
    <property type="entry name" value="NUDIX_hydrolase-like_dom_sf"/>
</dbReference>
<evidence type="ECO:0000256" key="1">
    <source>
        <dbReference type="ARBA" id="ARBA00001946"/>
    </source>
</evidence>
<comment type="caution">
    <text evidence="16">The sequence shown here is derived from an EMBL/GenBank/DDBJ whole genome shotgun (WGS) entry which is preliminary data.</text>
</comment>
<dbReference type="EMBL" id="ABNSCA010000006">
    <property type="protein sequence ID" value="ELN6933287.1"/>
    <property type="molecule type" value="Genomic_DNA"/>
</dbReference>
<dbReference type="PANTHER" id="PTHR11839:SF5">
    <property type="entry name" value="ADP-RIBOSE PYROPHOSPHATASE"/>
    <property type="match status" value="1"/>
</dbReference>
<dbReference type="EC" id="3.6.1.13" evidence="3"/>
<dbReference type="Pfam" id="PF00293">
    <property type="entry name" value="NUDIX"/>
    <property type="match status" value="1"/>
</dbReference>
<evidence type="ECO:0000256" key="7">
    <source>
        <dbReference type="ARBA" id="ARBA00022842"/>
    </source>
</evidence>
<evidence type="ECO:0000256" key="9">
    <source>
        <dbReference type="ARBA" id="ARBA00030162"/>
    </source>
</evidence>
<dbReference type="PROSITE" id="PS00893">
    <property type="entry name" value="NUDIX_BOX"/>
    <property type="match status" value="1"/>
</dbReference>
<dbReference type="GO" id="GO:0005829">
    <property type="term" value="C:cytosol"/>
    <property type="evidence" value="ECO:0007669"/>
    <property type="project" value="TreeGrafter"/>
</dbReference>
<reference evidence="16" key="1">
    <citation type="submission" date="2023-10" db="EMBL/GenBank/DDBJ databases">
        <authorList>
            <consortium name="PulseNet: The National Subtyping Network for Foodborne Disease Surveillance"/>
        </authorList>
    </citation>
    <scope>NUCLEOTIDE SEQUENCE</scope>
    <source>
        <strain evidence="16">PNUSAV004886</strain>
    </source>
</reference>
<name>A0AAI9CVX1_9VIBR</name>
<dbReference type="SUPFAM" id="SSF55811">
    <property type="entry name" value="Nudix"/>
    <property type="match status" value="1"/>
</dbReference>
<keyword evidence="5 13" id="KW-0479">Metal-binding</keyword>
<dbReference type="AlphaFoldDB" id="A0AAI9CVX1"/>